<dbReference type="InterPro" id="IPR010982">
    <property type="entry name" value="Lambda_DNA-bd_dom_sf"/>
</dbReference>
<dbReference type="RefSeq" id="WP_370878634.1">
    <property type="nucleotide sequence ID" value="NZ_JAUSVF010000007.1"/>
</dbReference>
<reference evidence="2 3" key="1">
    <citation type="submission" date="2023-07" db="EMBL/GenBank/DDBJ databases">
        <title>Genomic Encyclopedia of Type Strains, Phase IV (KMG-IV): sequencing the most valuable type-strain genomes for metagenomic binning, comparative biology and taxonomic classification.</title>
        <authorList>
            <person name="Goeker M."/>
        </authorList>
    </citation>
    <scope>NUCLEOTIDE SEQUENCE [LARGE SCALE GENOMIC DNA]</scope>
    <source>
        <strain evidence="2 3">DSM 1112</strain>
    </source>
</reference>
<evidence type="ECO:0000313" key="2">
    <source>
        <dbReference type="EMBL" id="MDQ0324106.1"/>
    </source>
</evidence>
<feature type="domain" description="HTH cro/C1-type" evidence="1">
    <location>
        <begin position="6"/>
        <end position="50"/>
    </location>
</feature>
<organism evidence="2 3">
    <name type="scientific">Pararhizobium capsulatum DSM 1112</name>
    <dbReference type="NCBI Taxonomy" id="1121113"/>
    <lineage>
        <taxon>Bacteria</taxon>
        <taxon>Pseudomonadati</taxon>
        <taxon>Pseudomonadota</taxon>
        <taxon>Alphaproteobacteria</taxon>
        <taxon>Hyphomicrobiales</taxon>
        <taxon>Rhizobiaceae</taxon>
        <taxon>Rhizobium/Agrobacterium group</taxon>
        <taxon>Pararhizobium</taxon>
    </lineage>
</organism>
<dbReference type="Gene3D" id="1.10.260.40">
    <property type="entry name" value="lambda repressor-like DNA-binding domains"/>
    <property type="match status" value="1"/>
</dbReference>
<evidence type="ECO:0000313" key="3">
    <source>
        <dbReference type="Proteomes" id="UP001230207"/>
    </source>
</evidence>
<dbReference type="PROSITE" id="PS50943">
    <property type="entry name" value="HTH_CROC1"/>
    <property type="match status" value="1"/>
</dbReference>
<proteinExistence type="predicted"/>
<dbReference type="Proteomes" id="UP001230207">
    <property type="component" value="Unassembled WGS sequence"/>
</dbReference>
<name>A0ABU0C0Q3_9HYPH</name>
<dbReference type="InterPro" id="IPR001387">
    <property type="entry name" value="Cro/C1-type_HTH"/>
</dbReference>
<dbReference type="EMBL" id="JAUSVF010000007">
    <property type="protein sequence ID" value="MDQ0324106.1"/>
    <property type="molecule type" value="Genomic_DNA"/>
</dbReference>
<dbReference type="Pfam" id="PF01381">
    <property type="entry name" value="HTH_3"/>
    <property type="match status" value="1"/>
</dbReference>
<protein>
    <submittedName>
        <fullName evidence="2">Transcriptional regulator with XRE-family HTH domain</fullName>
    </submittedName>
</protein>
<gene>
    <name evidence="2" type="ORF">QO002_006313</name>
</gene>
<comment type="caution">
    <text evidence="2">The sequence shown here is derived from an EMBL/GenBank/DDBJ whole genome shotgun (WGS) entry which is preliminary data.</text>
</comment>
<dbReference type="CDD" id="cd00093">
    <property type="entry name" value="HTH_XRE"/>
    <property type="match status" value="1"/>
</dbReference>
<keyword evidence="3" id="KW-1185">Reference proteome</keyword>
<dbReference type="SUPFAM" id="SSF47413">
    <property type="entry name" value="lambda repressor-like DNA-binding domains"/>
    <property type="match status" value="1"/>
</dbReference>
<accession>A0ABU0C0Q3</accession>
<sequence length="63" mass="7158">MTREEFKAIRKRLGFTQSELAALLGYHSGVRISEFERTKNPISVPRLLALVMQALDSGWRPKG</sequence>
<evidence type="ECO:0000259" key="1">
    <source>
        <dbReference type="PROSITE" id="PS50943"/>
    </source>
</evidence>